<dbReference type="Pfam" id="PF00679">
    <property type="entry name" value="EFG_C"/>
    <property type="match status" value="1"/>
</dbReference>
<evidence type="ECO:0000256" key="1">
    <source>
        <dbReference type="ARBA" id="ARBA00022490"/>
    </source>
</evidence>
<dbReference type="CDD" id="cd04096">
    <property type="entry name" value="eEF2_snRNP_like_C"/>
    <property type="match status" value="1"/>
</dbReference>
<dbReference type="EMBL" id="CAJPWZ010002710">
    <property type="protein sequence ID" value="CAG2243665.1"/>
    <property type="molecule type" value="Genomic_DNA"/>
</dbReference>
<dbReference type="PANTHER" id="PTHR42908">
    <property type="entry name" value="TRANSLATION ELONGATION FACTOR-RELATED"/>
    <property type="match status" value="1"/>
</dbReference>
<dbReference type="Gene3D" id="3.30.230.10">
    <property type="match status" value="2"/>
</dbReference>
<dbReference type="Gene3D" id="2.40.30.10">
    <property type="entry name" value="Translation factors"/>
    <property type="match status" value="1"/>
</dbReference>
<dbReference type="CDD" id="cd01681">
    <property type="entry name" value="aeEF2_snRNP_like_IV"/>
    <property type="match status" value="1"/>
</dbReference>
<comment type="caution">
    <text evidence="5">The sequence shown here is derived from an EMBL/GenBank/DDBJ whole genome shotgun (WGS) entry which is preliminary data.</text>
</comment>
<dbReference type="Proteomes" id="UP000683360">
    <property type="component" value="Unassembled WGS sequence"/>
</dbReference>
<dbReference type="FunFam" id="3.30.70.240:FF:000003">
    <property type="entry name" value="Translation elongation factor 2"/>
    <property type="match status" value="1"/>
</dbReference>
<dbReference type="InterPro" id="IPR027417">
    <property type="entry name" value="P-loop_NTPase"/>
</dbReference>
<keyword evidence="1" id="KW-0963">Cytoplasm</keyword>
<keyword evidence="2" id="KW-0251">Elongation factor</keyword>
<evidence type="ECO:0000313" key="5">
    <source>
        <dbReference type="EMBL" id="CAG2243665.1"/>
    </source>
</evidence>
<dbReference type="InterPro" id="IPR000640">
    <property type="entry name" value="EFG_V-like"/>
</dbReference>
<evidence type="ECO:0000256" key="2">
    <source>
        <dbReference type="ARBA" id="ARBA00022768"/>
    </source>
</evidence>
<dbReference type="InterPro" id="IPR009000">
    <property type="entry name" value="Transl_B-barrel_sf"/>
</dbReference>
<keyword evidence="6" id="KW-1185">Reference proteome</keyword>
<dbReference type="Gene3D" id="3.90.1430.10">
    <property type="entry name" value="Yeast translation eEF2 (G' domain)"/>
    <property type="match status" value="1"/>
</dbReference>
<proteinExistence type="predicted"/>
<reference evidence="5" key="1">
    <citation type="submission" date="2021-03" db="EMBL/GenBank/DDBJ databases">
        <authorList>
            <person name="Bekaert M."/>
        </authorList>
    </citation>
    <scope>NUCLEOTIDE SEQUENCE</scope>
</reference>
<dbReference type="SUPFAM" id="SSF52540">
    <property type="entry name" value="P-loop containing nucleoside triphosphate hydrolases"/>
    <property type="match status" value="1"/>
</dbReference>
<dbReference type="InterPro" id="IPR035647">
    <property type="entry name" value="EFG_III/V"/>
</dbReference>
<dbReference type="PANTHER" id="PTHR42908:SF10">
    <property type="entry name" value="EUKARYOTIC TRANSLATION ELONGATION FACTOR 2"/>
    <property type="match status" value="1"/>
</dbReference>
<evidence type="ECO:0000259" key="4">
    <source>
        <dbReference type="SMART" id="SM00838"/>
    </source>
</evidence>
<dbReference type="GO" id="GO:1990904">
    <property type="term" value="C:ribonucleoprotein complex"/>
    <property type="evidence" value="ECO:0007669"/>
    <property type="project" value="TreeGrafter"/>
</dbReference>
<gene>
    <name evidence="5" type="ORF">MEDL_55793</name>
</gene>
<dbReference type="GO" id="GO:0003924">
    <property type="term" value="F:GTPase activity"/>
    <property type="evidence" value="ECO:0007669"/>
    <property type="project" value="TreeGrafter"/>
</dbReference>
<dbReference type="OrthoDB" id="364892at2759"/>
<keyword evidence="3" id="KW-0648">Protein biosynthesis</keyword>
<dbReference type="InterPro" id="IPR020568">
    <property type="entry name" value="Ribosomal_Su5_D2-typ_SF"/>
</dbReference>
<accession>A0A8S3UCR9</accession>
<dbReference type="GO" id="GO:0005829">
    <property type="term" value="C:cytosol"/>
    <property type="evidence" value="ECO:0007669"/>
    <property type="project" value="TreeGrafter"/>
</dbReference>
<evidence type="ECO:0000256" key="3">
    <source>
        <dbReference type="ARBA" id="ARBA00022917"/>
    </source>
</evidence>
<dbReference type="AlphaFoldDB" id="A0A8S3UCR9"/>
<dbReference type="SMART" id="SM00838">
    <property type="entry name" value="EFG_C"/>
    <property type="match status" value="1"/>
</dbReference>
<dbReference type="SUPFAM" id="SSF54211">
    <property type="entry name" value="Ribosomal protein S5 domain 2-like"/>
    <property type="match status" value="1"/>
</dbReference>
<protein>
    <submittedName>
        <fullName evidence="5">EEF2</fullName>
    </submittedName>
</protein>
<feature type="domain" description="Elongation factor EFG" evidence="4">
    <location>
        <begin position="387"/>
        <end position="476"/>
    </location>
</feature>
<name>A0A8S3UCR9_MYTED</name>
<dbReference type="SUPFAM" id="SSF54980">
    <property type="entry name" value="EF-G C-terminal domain-like"/>
    <property type="match status" value="2"/>
</dbReference>
<organism evidence="5 6">
    <name type="scientific">Mytilus edulis</name>
    <name type="common">Blue mussel</name>
    <dbReference type="NCBI Taxonomy" id="6550"/>
    <lineage>
        <taxon>Eukaryota</taxon>
        <taxon>Metazoa</taxon>
        <taxon>Spiralia</taxon>
        <taxon>Lophotrochozoa</taxon>
        <taxon>Mollusca</taxon>
        <taxon>Bivalvia</taxon>
        <taxon>Autobranchia</taxon>
        <taxon>Pteriomorphia</taxon>
        <taxon>Mytilida</taxon>
        <taxon>Mytiloidea</taxon>
        <taxon>Mytilidae</taxon>
        <taxon>Mytilinae</taxon>
        <taxon>Mytilus</taxon>
    </lineage>
</organism>
<dbReference type="Gene3D" id="3.30.70.240">
    <property type="match status" value="1"/>
</dbReference>
<dbReference type="Gene3D" id="3.30.70.870">
    <property type="entry name" value="Elongation Factor G (Translational Gtpase), domain 3"/>
    <property type="match status" value="1"/>
</dbReference>
<dbReference type="GO" id="GO:0043022">
    <property type="term" value="F:ribosome binding"/>
    <property type="evidence" value="ECO:0007669"/>
    <property type="project" value="TreeGrafter"/>
</dbReference>
<dbReference type="SUPFAM" id="SSF50447">
    <property type="entry name" value="Translation proteins"/>
    <property type="match status" value="1"/>
</dbReference>
<dbReference type="GO" id="GO:0003746">
    <property type="term" value="F:translation elongation factor activity"/>
    <property type="evidence" value="ECO:0007669"/>
    <property type="project" value="UniProtKB-KW"/>
</dbReference>
<sequence length="508" mass="56956">MYAEKFGVSEDKMLAKLWGNNFYNPETKKMAQTQEENCVSGFNKFVVEPLYKVLHSTKAQDKAELLTLVDKIGVKLSTEEKETEGKTLMRTVMKKWLPVDDALLEMFVVHLPSPITAQRYRTELLYEGPQGSQAAVMVPALNKGRFYAFGRVFSGTVSTGQMVLIMGPDYTPGTTRDLYVKKIPSTVIMMGSVSQVVSMTYLVVITISTYEHAHNMKVMKFSVSPVVRVAVEVKMQQIYLNFVVWRVDNIVSGAGELHLEICLKDLETEHACVPLKVSQPVVTYRETVSTTSEQICLAKTANKLNRIYMTASPLPDGLVIDIESGKVTATQDVKERTRYLVDKEFTWCPFDIHDMKIHGDPSHRGGGQFMPAVRRAMIASMLTAKPRIMEPVYLVEIQVPSTEMGGVYNVLSKRRGHVIDAVQQEGVPLHQIKAYLPVNESFGFTEDLRGQTGGQAFPQCVFDHWQYLPGEPLDSQTESRATTVVGEVRKRKGMNPVIPALTNFLDKI</sequence>
<dbReference type="InterPro" id="IPR014721">
    <property type="entry name" value="Ribsml_uS5_D2-typ_fold_subgr"/>
</dbReference>
<evidence type="ECO:0000313" key="6">
    <source>
        <dbReference type="Proteomes" id="UP000683360"/>
    </source>
</evidence>